<evidence type="ECO:0000313" key="7">
    <source>
        <dbReference type="Proteomes" id="UP000783588"/>
    </source>
</evidence>
<feature type="binding site" evidence="4">
    <location>
        <position position="141"/>
    </location>
    <ligand>
        <name>N(2)-acetyl-L-ornithine</name>
        <dbReference type="ChEBI" id="CHEBI:57805"/>
    </ligand>
</feature>
<dbReference type="PROSITE" id="PS00600">
    <property type="entry name" value="AA_TRANSFER_CLASS_3"/>
    <property type="match status" value="1"/>
</dbReference>
<keyword evidence="2 4" id="KW-0028">Amino-acid biosynthesis</keyword>
<dbReference type="GO" id="GO:0008483">
    <property type="term" value="F:transaminase activity"/>
    <property type="evidence" value="ECO:0007669"/>
    <property type="project" value="UniProtKB-KW"/>
</dbReference>
<organism evidence="6 7">
    <name type="scientific">Butyricicoccus intestinisimiae</name>
    <dbReference type="NCBI Taxonomy" id="2841509"/>
    <lineage>
        <taxon>Bacteria</taxon>
        <taxon>Bacillati</taxon>
        <taxon>Bacillota</taxon>
        <taxon>Clostridia</taxon>
        <taxon>Eubacteriales</taxon>
        <taxon>Butyricicoccaceae</taxon>
        <taxon>Butyricicoccus</taxon>
    </lineage>
</organism>
<comment type="caution">
    <text evidence="6">The sequence shown here is derived from an EMBL/GenBank/DDBJ whole genome shotgun (WGS) entry which is preliminary data.</text>
</comment>
<dbReference type="Proteomes" id="UP000783588">
    <property type="component" value="Unassembled WGS sequence"/>
</dbReference>
<accession>A0ABS6ERP1</accession>
<reference evidence="6 7" key="1">
    <citation type="submission" date="2021-06" db="EMBL/GenBank/DDBJ databases">
        <authorList>
            <person name="Sun Q."/>
            <person name="Li D."/>
        </authorList>
    </citation>
    <scope>NUCLEOTIDE SEQUENCE [LARGE SCALE GENOMIC DNA]</scope>
    <source>
        <strain evidence="6 7">MSJd-7</strain>
    </source>
</reference>
<evidence type="ECO:0000256" key="4">
    <source>
        <dbReference type="HAMAP-Rule" id="MF_01107"/>
    </source>
</evidence>
<protein>
    <recommendedName>
        <fullName evidence="4">Acetylornithine aminotransferase</fullName>
        <shortName evidence="4">ACOAT</shortName>
        <ecNumber evidence="4">2.6.1.11</ecNumber>
    </recommendedName>
</protein>
<gene>
    <name evidence="4" type="primary">argD</name>
    <name evidence="6" type="ORF">KQI75_06995</name>
</gene>
<evidence type="ECO:0000256" key="3">
    <source>
        <dbReference type="ARBA" id="ARBA00022679"/>
    </source>
</evidence>
<dbReference type="EMBL" id="JAHLQI010000003">
    <property type="protein sequence ID" value="MBU5490366.1"/>
    <property type="molecule type" value="Genomic_DNA"/>
</dbReference>
<dbReference type="InterPro" id="IPR050103">
    <property type="entry name" value="Class-III_PLP-dep_AT"/>
</dbReference>
<sequence length="394" mass="42854">MTYQELKDQENQYVMHTYGRFSIALDHGKGAQLWDVEGKRYIDLTSGIGVCCLGYDNEKIVNAITEQAHKIMHVSNLFTTAPMVQVAKTLVEQTGMGKVFFANSGAEANEGMIKLARKYSYDKYGEGRAEIVTLRNSFHGRTVTTLKATGQDKFHQYFFPFTEGFAYAEANNMDSIRANVNEHTCAVMMELIQGEGGVMPLDKSFVQEVAAFCKEHDLLLLIDEVQTGIGRTGSLFCFQQYGIKPDVVSMAKGLGGGVPIGAVMANTTCDEVLGPGTHATTFGGTPMCCASANAVLSEVTKPEFLQAVQEKGKYLEDKILAMGSDKVKGVRGLGLMVGIVVDAEERAALVAEIMDKGVLVLTAGTNVIRLLPPLTISYEEMDEALAVMQSVFCK</sequence>
<keyword evidence="1 4" id="KW-0032">Aminotransferase</keyword>
<feature type="binding site" evidence="4">
    <location>
        <begin position="223"/>
        <end position="226"/>
    </location>
    <ligand>
        <name>pyridoxal 5'-phosphate</name>
        <dbReference type="ChEBI" id="CHEBI:597326"/>
    </ligand>
</feature>
<feature type="modified residue" description="N6-(pyridoxal phosphate)lysine" evidence="4">
    <location>
        <position position="252"/>
    </location>
</feature>
<dbReference type="HAMAP" id="MF_01107">
    <property type="entry name" value="ArgD_aminotrans_3"/>
    <property type="match status" value="1"/>
</dbReference>
<feature type="binding site" evidence="4">
    <location>
        <begin position="105"/>
        <end position="106"/>
    </location>
    <ligand>
        <name>pyridoxal 5'-phosphate</name>
        <dbReference type="ChEBI" id="CHEBI:597326"/>
    </ligand>
</feature>
<feature type="binding site" evidence="4">
    <location>
        <position position="280"/>
    </location>
    <ligand>
        <name>N(2)-acetyl-L-ornithine</name>
        <dbReference type="ChEBI" id="CHEBI:57805"/>
    </ligand>
</feature>
<comment type="miscellaneous">
    <text evidence="4">May also have succinyldiaminopimelate aminotransferase activity, thus carrying out the corresponding step in lysine biosynthesis.</text>
</comment>
<dbReference type="InterPro" id="IPR049704">
    <property type="entry name" value="Aminotrans_3_PPA_site"/>
</dbReference>
<dbReference type="NCBIfam" id="TIGR00707">
    <property type="entry name" value="argD"/>
    <property type="match status" value="1"/>
</dbReference>
<keyword evidence="4" id="KW-0055">Arginine biosynthesis</keyword>
<keyword evidence="4" id="KW-0963">Cytoplasm</keyword>
<evidence type="ECO:0000256" key="1">
    <source>
        <dbReference type="ARBA" id="ARBA00022576"/>
    </source>
</evidence>
<keyword evidence="3 4" id="KW-0808">Transferase</keyword>
<comment type="similarity">
    <text evidence="4">Belongs to the class-III pyridoxal-phosphate-dependent aminotransferase family. ArgD subfamily.</text>
</comment>
<comment type="catalytic activity">
    <reaction evidence="4">
        <text>N(2)-acetyl-L-ornithine + 2-oxoglutarate = N-acetyl-L-glutamate 5-semialdehyde + L-glutamate</text>
        <dbReference type="Rhea" id="RHEA:18049"/>
        <dbReference type="ChEBI" id="CHEBI:16810"/>
        <dbReference type="ChEBI" id="CHEBI:29123"/>
        <dbReference type="ChEBI" id="CHEBI:29985"/>
        <dbReference type="ChEBI" id="CHEBI:57805"/>
        <dbReference type="EC" id="2.6.1.11"/>
    </reaction>
</comment>
<comment type="pathway">
    <text evidence="4">Amino-acid biosynthesis; L-arginine biosynthesis; N(2)-acetyl-L-ornithine from L-glutamate: step 4/4.</text>
</comment>
<comment type="cofactor">
    <cofactor evidence="4">
        <name>pyridoxal 5'-phosphate</name>
        <dbReference type="ChEBI" id="CHEBI:597326"/>
    </cofactor>
    <text evidence="4">Binds 1 pyridoxal phosphate per subunit.</text>
</comment>
<dbReference type="InterPro" id="IPR005814">
    <property type="entry name" value="Aminotrans_3"/>
</dbReference>
<keyword evidence="7" id="KW-1185">Reference proteome</keyword>
<dbReference type="CDD" id="cd00610">
    <property type="entry name" value="OAT_like"/>
    <property type="match status" value="1"/>
</dbReference>
<comment type="subunit">
    <text evidence="4">Homodimer.</text>
</comment>
<name>A0ABS6ERP1_9FIRM</name>
<evidence type="ECO:0000256" key="5">
    <source>
        <dbReference type="RuleBase" id="RU003560"/>
    </source>
</evidence>
<dbReference type="RefSeq" id="WP_216470028.1">
    <property type="nucleotide sequence ID" value="NZ_JAHLQI010000003.1"/>
</dbReference>
<evidence type="ECO:0000256" key="2">
    <source>
        <dbReference type="ARBA" id="ARBA00022605"/>
    </source>
</evidence>
<dbReference type="InterPro" id="IPR004636">
    <property type="entry name" value="AcOrn/SuccOrn_fam"/>
</dbReference>
<proteinExistence type="inferred from homology"/>
<evidence type="ECO:0000313" key="6">
    <source>
        <dbReference type="EMBL" id="MBU5490366.1"/>
    </source>
</evidence>
<dbReference type="EC" id="2.6.1.11" evidence="4"/>
<dbReference type="PANTHER" id="PTHR11986:SF79">
    <property type="entry name" value="ACETYLORNITHINE AMINOTRANSFERASE, MITOCHONDRIAL"/>
    <property type="match status" value="1"/>
</dbReference>
<feature type="binding site" evidence="4">
    <location>
        <position position="281"/>
    </location>
    <ligand>
        <name>pyridoxal 5'-phosphate</name>
        <dbReference type="ChEBI" id="CHEBI:597326"/>
    </ligand>
</feature>
<feature type="binding site" evidence="4">
    <location>
        <position position="138"/>
    </location>
    <ligand>
        <name>pyridoxal 5'-phosphate</name>
        <dbReference type="ChEBI" id="CHEBI:597326"/>
    </ligand>
</feature>
<dbReference type="PIRSF" id="PIRSF000521">
    <property type="entry name" value="Transaminase_4ab_Lys_Orn"/>
    <property type="match status" value="1"/>
</dbReference>
<dbReference type="Pfam" id="PF00202">
    <property type="entry name" value="Aminotran_3"/>
    <property type="match status" value="1"/>
</dbReference>
<dbReference type="NCBIfam" id="NF002325">
    <property type="entry name" value="PRK01278.1"/>
    <property type="match status" value="1"/>
</dbReference>
<dbReference type="PANTHER" id="PTHR11986">
    <property type="entry name" value="AMINOTRANSFERASE CLASS III"/>
    <property type="match status" value="1"/>
</dbReference>
<comment type="subcellular location">
    <subcellularLocation>
        <location evidence="4">Cytoplasm</location>
    </subcellularLocation>
</comment>
<keyword evidence="4 5" id="KW-0663">Pyridoxal phosphate</keyword>